<dbReference type="Proteomes" id="UP001139000">
    <property type="component" value="Unassembled WGS sequence"/>
</dbReference>
<reference evidence="2" key="1">
    <citation type="submission" date="2021-12" db="EMBL/GenBank/DDBJ databases">
        <title>Novel species in genus Dyadobacter.</title>
        <authorList>
            <person name="Ma C."/>
        </authorList>
    </citation>
    <scope>NUCLEOTIDE SEQUENCE</scope>
    <source>
        <strain evidence="2">LJ419</strain>
    </source>
</reference>
<dbReference type="InterPro" id="IPR026444">
    <property type="entry name" value="Secre_tail"/>
</dbReference>
<dbReference type="AlphaFoldDB" id="A0A9X1PIC1"/>
<organism evidence="2 3">
    <name type="scientific">Dyadobacter chenwenxiniae</name>
    <dbReference type="NCBI Taxonomy" id="2906456"/>
    <lineage>
        <taxon>Bacteria</taxon>
        <taxon>Pseudomonadati</taxon>
        <taxon>Bacteroidota</taxon>
        <taxon>Cytophagia</taxon>
        <taxon>Cytophagales</taxon>
        <taxon>Spirosomataceae</taxon>
        <taxon>Dyadobacter</taxon>
    </lineage>
</organism>
<name>A0A9X1PIC1_9BACT</name>
<dbReference type="RefSeq" id="WP_234653496.1">
    <property type="nucleotide sequence ID" value="NZ_CP094997.1"/>
</dbReference>
<accession>A0A9X1PIC1</accession>
<comment type="caution">
    <text evidence="2">The sequence shown here is derived from an EMBL/GenBank/DDBJ whole genome shotgun (WGS) entry which is preliminary data.</text>
</comment>
<protein>
    <submittedName>
        <fullName evidence="2">M12 family metallo-peptidase</fullName>
    </submittedName>
</protein>
<dbReference type="Pfam" id="PF18962">
    <property type="entry name" value="Por_Secre_tail"/>
    <property type="match status" value="1"/>
</dbReference>
<dbReference type="Pfam" id="PF13688">
    <property type="entry name" value="Reprolysin_5"/>
    <property type="match status" value="1"/>
</dbReference>
<dbReference type="GO" id="GO:0008237">
    <property type="term" value="F:metallopeptidase activity"/>
    <property type="evidence" value="ECO:0007669"/>
    <property type="project" value="InterPro"/>
</dbReference>
<gene>
    <name evidence="2" type="ORF">LXM26_03885</name>
</gene>
<dbReference type="Gene3D" id="3.40.390.10">
    <property type="entry name" value="Collagenase (Catalytic Domain)"/>
    <property type="match status" value="1"/>
</dbReference>
<dbReference type="EMBL" id="JAJTTC010000001">
    <property type="protein sequence ID" value="MCF0060619.1"/>
    <property type="molecule type" value="Genomic_DNA"/>
</dbReference>
<keyword evidence="3" id="KW-1185">Reference proteome</keyword>
<sequence length="634" mass="68946">MNRFFTFSPIRFIAELRGGLSLQSKQPYLAVLLLLVAISSVVGQSTGSETDLFTVISKDEVSLQATVSEKINKMNGSRLYQQIVPVKIGRIPRIQKNGVLTFSIPGSQEKFTFIAQKVNAESDLDFVWYGHSKDYLSTATFISEKGAISGAFNVGKRYFQVYTLDDGISILQEDRTDITVQCSSGEHGYAKPDTIVQPSIPTDKGARMGVCTEPTRVLVVYTQAAANSVANIGQTINLSVQQYNQTLANSGVSTPQTNNIVLTGTQLVNFAGANDPEGTPDAEQAAAFVRDNANIQNLRNQHNADLVICMVEREYNNGAIGSVVVVPASNVNYAAIVRGPFSSAANFFTFTHELGHLMGGRHQTDPGPPSYSHGFAFAANGAFRTMMHTFQDNSNRIMHFSSPNVNFNGVPTGTSNVNHVARVISETSLNVVNFRPSVTQPFNATIIGPTSINTAGWYDWELYFFCQPLGSTTWQFSTDGFNYGSPVGFGDAVNFYNIDASNNGTLFLRCIINNGGQNYVTTTTINVNICSGCRQSSEFVTASTSKELVTDVKAVYPNPADKVLTVDFSLSETSDVELELLDITGQKRVQKTIKGVAAGSHKHFVELTSLNSGMYICKFKSGTKTTARPFVVLK</sequence>
<dbReference type="SUPFAM" id="SSF55486">
    <property type="entry name" value="Metalloproteases ('zincins'), catalytic domain"/>
    <property type="match status" value="1"/>
</dbReference>
<evidence type="ECO:0000313" key="2">
    <source>
        <dbReference type="EMBL" id="MCF0060619.1"/>
    </source>
</evidence>
<dbReference type="InterPro" id="IPR024079">
    <property type="entry name" value="MetalloPept_cat_dom_sf"/>
</dbReference>
<feature type="domain" description="Secretion system C-terminal sorting" evidence="1">
    <location>
        <begin position="555"/>
        <end position="631"/>
    </location>
</feature>
<evidence type="ECO:0000313" key="3">
    <source>
        <dbReference type="Proteomes" id="UP001139000"/>
    </source>
</evidence>
<dbReference type="NCBIfam" id="TIGR04183">
    <property type="entry name" value="Por_Secre_tail"/>
    <property type="match status" value="1"/>
</dbReference>
<evidence type="ECO:0000259" key="1">
    <source>
        <dbReference type="Pfam" id="PF18962"/>
    </source>
</evidence>
<proteinExistence type="predicted"/>